<dbReference type="PANTHER" id="PTHR11474:SF126">
    <property type="entry name" value="TYROSINASE-LIKE PROTEIN TYR-1-RELATED"/>
    <property type="match status" value="1"/>
</dbReference>
<evidence type="ECO:0000313" key="5">
    <source>
        <dbReference type="Proteomes" id="UP000507470"/>
    </source>
</evidence>
<keyword evidence="5" id="KW-1185">Reference proteome</keyword>
<dbReference type="PRINTS" id="PR00092">
    <property type="entry name" value="TYROSINASE"/>
</dbReference>
<dbReference type="InterPro" id="IPR002227">
    <property type="entry name" value="Tyrosinase_Cu-bd"/>
</dbReference>
<gene>
    <name evidence="4" type="ORF">MCOR_35085</name>
</gene>
<dbReference type="EMBL" id="CACVKT020006353">
    <property type="protein sequence ID" value="CAC5400943.1"/>
    <property type="molecule type" value="Genomic_DNA"/>
</dbReference>
<dbReference type="EC" id="1.14.18.1" evidence="4"/>
<dbReference type="SUPFAM" id="SSF48056">
    <property type="entry name" value="Di-copper centre-containing domain"/>
    <property type="match status" value="1"/>
</dbReference>
<evidence type="ECO:0000313" key="4">
    <source>
        <dbReference type="EMBL" id="CAC5400943.1"/>
    </source>
</evidence>
<evidence type="ECO:0000259" key="3">
    <source>
        <dbReference type="Pfam" id="PF00264"/>
    </source>
</evidence>
<keyword evidence="1" id="KW-0479">Metal-binding</keyword>
<evidence type="ECO:0000256" key="1">
    <source>
        <dbReference type="ARBA" id="ARBA00022723"/>
    </source>
</evidence>
<keyword evidence="4" id="KW-0560">Oxidoreductase</keyword>
<protein>
    <submittedName>
        <fullName evidence="4">TYR</fullName>
        <ecNumber evidence="4">1.14.18.1</ecNumber>
    </submittedName>
</protein>
<keyword evidence="2" id="KW-0186">Copper</keyword>
<dbReference type="InterPro" id="IPR050316">
    <property type="entry name" value="Tyrosinase/Hemocyanin"/>
</dbReference>
<organism evidence="4 5">
    <name type="scientific">Mytilus coruscus</name>
    <name type="common">Sea mussel</name>
    <dbReference type="NCBI Taxonomy" id="42192"/>
    <lineage>
        <taxon>Eukaryota</taxon>
        <taxon>Metazoa</taxon>
        <taxon>Spiralia</taxon>
        <taxon>Lophotrochozoa</taxon>
        <taxon>Mollusca</taxon>
        <taxon>Bivalvia</taxon>
        <taxon>Autobranchia</taxon>
        <taxon>Pteriomorphia</taxon>
        <taxon>Mytilida</taxon>
        <taxon>Mytiloidea</taxon>
        <taxon>Mytilidae</taxon>
        <taxon>Mytilinae</taxon>
        <taxon>Mytilus</taxon>
    </lineage>
</organism>
<dbReference type="Gene3D" id="1.10.1280.10">
    <property type="entry name" value="Di-copper center containing domain from catechol oxidase"/>
    <property type="match status" value="1"/>
</dbReference>
<dbReference type="GO" id="GO:0004503">
    <property type="term" value="F:tyrosinase activity"/>
    <property type="evidence" value="ECO:0007669"/>
    <property type="project" value="UniProtKB-EC"/>
</dbReference>
<proteinExistence type="predicted"/>
<accession>A0A6J8CWR3</accession>
<reference evidence="4 5" key="1">
    <citation type="submission" date="2020-06" db="EMBL/GenBank/DDBJ databases">
        <authorList>
            <person name="Li R."/>
            <person name="Bekaert M."/>
        </authorList>
    </citation>
    <scope>NUCLEOTIDE SEQUENCE [LARGE SCALE GENOMIC DNA]</scope>
    <source>
        <strain evidence="5">wild</strain>
    </source>
</reference>
<name>A0A6J8CWR3_MYTCO</name>
<dbReference type="InterPro" id="IPR008922">
    <property type="entry name" value="Di-copper_centre_dom_sf"/>
</dbReference>
<evidence type="ECO:0000256" key="2">
    <source>
        <dbReference type="ARBA" id="ARBA00023008"/>
    </source>
</evidence>
<dbReference type="OrthoDB" id="6132182at2759"/>
<dbReference type="PANTHER" id="PTHR11474">
    <property type="entry name" value="TYROSINASE FAMILY MEMBER"/>
    <property type="match status" value="1"/>
</dbReference>
<dbReference type="Pfam" id="PF00264">
    <property type="entry name" value="Tyrosinase"/>
    <property type="match status" value="1"/>
</dbReference>
<feature type="domain" description="Tyrosinase copper-binding" evidence="3">
    <location>
        <begin position="6"/>
        <end position="142"/>
    </location>
</feature>
<dbReference type="GO" id="GO:0046872">
    <property type="term" value="F:metal ion binding"/>
    <property type="evidence" value="ECO:0007669"/>
    <property type="project" value="UniProtKB-KW"/>
</dbReference>
<dbReference type="Proteomes" id="UP000507470">
    <property type="component" value="Unassembled WGS sequence"/>
</dbReference>
<dbReference type="AlphaFoldDB" id="A0A6J8CWR3"/>
<sequence>MEFAIDCPLPYWDTTLDFPMTDPTQSIVWSSKYFGNGYGAITTGPFANLPGQIQAIRNINNDGWLMSRQDIQMTLSKPSYNEFTEPSPCYNGNRNAYSMECLHDGTHVWLGGTSEPTTTAAFDPILYPFHAFVDKVFGLFRRRMLQEGNAVYPDKQITRHAPIGTEWYFITLFLA</sequence>